<dbReference type="FunFam" id="3.40.50.410:FF:000007">
    <property type="entry name" value="Calcium voltage-gated channel auxiliary subunit alpha2delta 3"/>
    <property type="match status" value="1"/>
</dbReference>
<dbReference type="InterPro" id="IPR013608">
    <property type="entry name" value="VWA_N"/>
</dbReference>
<dbReference type="GO" id="GO:0005891">
    <property type="term" value="C:voltage-gated calcium channel complex"/>
    <property type="evidence" value="ECO:0007669"/>
    <property type="project" value="TreeGrafter"/>
</dbReference>
<dbReference type="Gene3D" id="3.40.50.410">
    <property type="entry name" value="von Willebrand factor, type A domain"/>
    <property type="match status" value="1"/>
</dbReference>
<feature type="region of interest" description="Disordered" evidence="14">
    <location>
        <begin position="62"/>
        <end position="84"/>
    </location>
</feature>
<feature type="region of interest" description="Disordered" evidence="14">
    <location>
        <begin position="775"/>
        <end position="812"/>
    </location>
</feature>
<feature type="domain" description="VWFA" evidence="16">
    <location>
        <begin position="504"/>
        <end position="693"/>
    </location>
</feature>
<feature type="compositionally biased region" description="Low complexity" evidence="14">
    <location>
        <begin position="348"/>
        <end position="357"/>
    </location>
</feature>
<dbReference type="PANTHER" id="PTHR10166">
    <property type="entry name" value="VOLTAGE-DEPENDENT CALCIUM CHANNEL SUBUNIT ALPHA-2/DELTA-RELATED"/>
    <property type="match status" value="1"/>
</dbReference>
<dbReference type="Gene3D" id="3.30.450.20">
    <property type="entry name" value="PAS domain"/>
    <property type="match status" value="1"/>
</dbReference>
<reference evidence="17" key="1">
    <citation type="submission" date="2021-02" db="EMBL/GenBank/DDBJ databases">
        <authorList>
            <person name="Nowell W R."/>
        </authorList>
    </citation>
    <scope>NUCLEOTIDE SEQUENCE</scope>
    <source>
        <strain evidence="17">Ploen Becks lab</strain>
    </source>
</reference>
<keyword evidence="11 15" id="KW-0472">Membrane</keyword>
<dbReference type="PROSITE" id="PS50234">
    <property type="entry name" value="VWFA"/>
    <property type="match status" value="1"/>
</dbReference>
<feature type="compositionally biased region" description="Basic residues" evidence="14">
    <location>
        <begin position="323"/>
        <end position="335"/>
    </location>
</feature>
<keyword evidence="7" id="KW-0106">Calcium</keyword>
<keyword evidence="8" id="KW-0851">Voltage-gated channel</keyword>
<keyword evidence="13" id="KW-0407">Ion channel</keyword>
<evidence type="ECO:0000256" key="2">
    <source>
        <dbReference type="ARBA" id="ARBA00022448"/>
    </source>
</evidence>
<keyword evidence="9 15" id="KW-1133">Transmembrane helix</keyword>
<dbReference type="PANTHER" id="PTHR10166:SF37">
    <property type="entry name" value="STOLID, ISOFORM H"/>
    <property type="match status" value="1"/>
</dbReference>
<keyword evidence="4" id="KW-0107">Calcium channel</keyword>
<gene>
    <name evidence="17" type="ORF">OXX778_LOCUS4787</name>
</gene>
<evidence type="ECO:0000256" key="15">
    <source>
        <dbReference type="SAM" id="Phobius"/>
    </source>
</evidence>
<evidence type="ECO:0000256" key="7">
    <source>
        <dbReference type="ARBA" id="ARBA00022837"/>
    </source>
</evidence>
<comment type="subcellular location">
    <subcellularLocation>
        <location evidence="1">Membrane</location>
        <topology evidence="1">Single-pass type I membrane protein</topology>
    </subcellularLocation>
</comment>
<keyword evidence="5 15" id="KW-0812">Transmembrane</keyword>
<keyword evidence="12" id="KW-0325">Glycoprotein</keyword>
<dbReference type="OrthoDB" id="10054666at2759"/>
<sequence>MKYVFNCLKYFNKFKKKHIIILCIKLIILSSFVLIVADSNSRNNKVDESRLDEPVHIVRTTKRGGGRKTTTTPKTTPKITKPSTNKPKILFPGQALTQPKPFNYSSESLNQTHAEMFKNWIDKKSNELYEMSMNFSGFRLLNATYNVQLRKDAKFAWINFTEMIINISKTISDVLHHKTLIVKNLTDLVEKAFDEYRNDTKRVKESARFLYYDAKSPKTFCDVHEASMLRKGLEATKTTTTSIKTSTFISPTQDNLTHKSSKSKSNSTKSNKKRNFLTDELQFDFFREEIYFDYKPKEFFLNNLVFNKSNECPYLDKLHKHSRIKKNAPKIKNPKKPGSGSPKRRPNQTTIRQTTATTPAPITNYLYDDADERTDLSSIDYALDNDLNDKYPYWNISCINRTFDENFKNFQKGVNRNQSTLHVPTNVFKQDLDINMTAYWTENLDELFKTNYDQDNELFWQYFCSSNGLFRRYPGAYWTVPQNEDFFDCRLQSWYIMAAASPKDVLILLDVSGSMTGLRLEIGKKLVEAIMDTLSDNDFFNILLFSNTVDYLMNKDNETQYRDRFIQAGRTNKKIFIDRLKWFKNTSNIANFEEALIKSFDLLLKPDLDSDSCNCNKAIMLLTDGATENAESVFRKYNWENGRKVRVFTFLIGREITDSRQVEWMACANDGKFFHVATLADVNEHVHEYIPVLSRPMALTGKHETTWSNVFVGHLDKELKIAVARPAFKTKESLISKVDLAKKDDEYFRKILRMQSTTQSPAISDTNDYYDDEYYDDESIDEETKPKDYEKPETTKIEAKEPEDKDEPSEDEKINTLKHADDVLRKQQVLLGVVGVDVPVLRLISKVSPKYQMGVGIYIIMLDNNGFIVFHPSIKKEIARNEFNFKGTSNSIDLDRFEIPIGNDEKFEMLEHEMIDQKTGNMTLDNWKREGLRVIRRRTEYVYTPVSKTPFSVAIASPSSFGRYYIDLPSRKEYDYEHELKDLVKNNFETNIQVYNCSYNYTRLIEKVLNPKLYMDFCIRYLLNDRDQILAIKSDLVFHNLYYQKYNLSMYSEYPNLVRSSFYGTYSGITFFLPVTFYRSRMGLTVAQLLNSNYSFKNTIKNSAFTTFQSQIPEPTKMTHTYQTEPQTEMTINVELGSIIEPLFKSSTKPNTNFHTNNSNFSTQNEIFRSSLNLLSTESNIHTYSFEKQYYTRSIEFSDFLRTSFNMTEPVVNYFLNESSKEKRPDTIGATIPIWLDKVPTAVAGVMYDIHLLQYFLFENYMKPDCDHVTCRNLCSQKRGMNLTCYLVDEHGIVVLSTQERVSRHQKEPIGQPLYKVNPWLMKILEFEGIYDLVIPGKELPECKQERRIFNSSSRIKNFLVYLFKFVVNLLSYFIYFFYTPNSVPVSALNLNSLSLAEHIRIFNNEWRVKNSHCYNFGVYSFNLTKWSTLDASELRVWCNSTNNTQRKFLAGSVKHSNLIMLVVEDEFELIHCGNLSSLIKNYEQPLVDDNTTNETLTTSNKSLNTELIDLTQNLSKYLNDSNGTVSSLNKLNPKNDFTVNRYRKKPEHCHNLFVNEKQYLPCMSNGLVKRVNLNLNILFACYIIISLIG</sequence>
<evidence type="ECO:0000313" key="17">
    <source>
        <dbReference type="EMBL" id="CAF0767770.1"/>
    </source>
</evidence>
<dbReference type="EMBL" id="CAJNOC010000488">
    <property type="protein sequence ID" value="CAF0767770.1"/>
    <property type="molecule type" value="Genomic_DNA"/>
</dbReference>
<evidence type="ECO:0000256" key="8">
    <source>
        <dbReference type="ARBA" id="ARBA00022882"/>
    </source>
</evidence>
<name>A0A813QIV8_9BILA</name>
<evidence type="ECO:0000256" key="4">
    <source>
        <dbReference type="ARBA" id="ARBA00022673"/>
    </source>
</evidence>
<evidence type="ECO:0000256" key="13">
    <source>
        <dbReference type="ARBA" id="ARBA00023303"/>
    </source>
</evidence>
<feature type="transmembrane region" description="Helical" evidence="15">
    <location>
        <begin position="19"/>
        <end position="37"/>
    </location>
</feature>
<dbReference type="InterPro" id="IPR036465">
    <property type="entry name" value="vWFA_dom_sf"/>
</dbReference>
<keyword evidence="10" id="KW-0406">Ion transport</keyword>
<evidence type="ECO:0000313" key="18">
    <source>
        <dbReference type="Proteomes" id="UP000663879"/>
    </source>
</evidence>
<feature type="compositionally biased region" description="Basic and acidic residues" evidence="14">
    <location>
        <begin position="782"/>
        <end position="803"/>
    </location>
</feature>
<dbReference type="SMART" id="SM00327">
    <property type="entry name" value="VWA"/>
    <property type="match status" value="1"/>
</dbReference>
<dbReference type="Pfam" id="PF08399">
    <property type="entry name" value="VWA_N"/>
    <property type="match status" value="1"/>
</dbReference>
<dbReference type="InterPro" id="IPR051173">
    <property type="entry name" value="Ca_channel_alpha-2/delta"/>
</dbReference>
<feature type="compositionally biased region" description="Low complexity" evidence="14">
    <location>
        <begin position="68"/>
        <end position="84"/>
    </location>
</feature>
<dbReference type="Proteomes" id="UP000663879">
    <property type="component" value="Unassembled WGS sequence"/>
</dbReference>
<feature type="region of interest" description="Disordered" evidence="14">
    <location>
        <begin position="251"/>
        <end position="271"/>
    </location>
</feature>
<dbReference type="GO" id="GO:0005245">
    <property type="term" value="F:voltage-gated calcium channel activity"/>
    <property type="evidence" value="ECO:0007669"/>
    <property type="project" value="TreeGrafter"/>
</dbReference>
<comment type="caution">
    <text evidence="17">The sequence shown here is derived from an EMBL/GenBank/DDBJ whole genome shotgun (WGS) entry which is preliminary data.</text>
</comment>
<evidence type="ECO:0000259" key="16">
    <source>
        <dbReference type="PROSITE" id="PS50234"/>
    </source>
</evidence>
<evidence type="ECO:0000256" key="14">
    <source>
        <dbReference type="SAM" id="MobiDB-lite"/>
    </source>
</evidence>
<evidence type="ECO:0000256" key="9">
    <source>
        <dbReference type="ARBA" id="ARBA00022989"/>
    </source>
</evidence>
<dbReference type="SUPFAM" id="SSF53300">
    <property type="entry name" value="vWA-like"/>
    <property type="match status" value="1"/>
</dbReference>
<keyword evidence="2" id="KW-0813">Transport</keyword>
<feature type="region of interest" description="Disordered" evidence="14">
    <location>
        <begin position="323"/>
        <end position="357"/>
    </location>
</feature>
<protein>
    <recommendedName>
        <fullName evidence="16">VWFA domain-containing protein</fullName>
    </recommendedName>
</protein>
<evidence type="ECO:0000256" key="12">
    <source>
        <dbReference type="ARBA" id="ARBA00023180"/>
    </source>
</evidence>
<organism evidence="17 18">
    <name type="scientific">Brachionus calyciflorus</name>
    <dbReference type="NCBI Taxonomy" id="104777"/>
    <lineage>
        <taxon>Eukaryota</taxon>
        <taxon>Metazoa</taxon>
        <taxon>Spiralia</taxon>
        <taxon>Gnathifera</taxon>
        <taxon>Rotifera</taxon>
        <taxon>Eurotatoria</taxon>
        <taxon>Monogononta</taxon>
        <taxon>Pseudotrocha</taxon>
        <taxon>Ploima</taxon>
        <taxon>Brachionidae</taxon>
        <taxon>Brachionus</taxon>
    </lineage>
</organism>
<proteinExistence type="predicted"/>
<evidence type="ECO:0000256" key="10">
    <source>
        <dbReference type="ARBA" id="ARBA00023065"/>
    </source>
</evidence>
<evidence type="ECO:0000256" key="5">
    <source>
        <dbReference type="ARBA" id="ARBA00022692"/>
    </source>
</evidence>
<evidence type="ECO:0000256" key="6">
    <source>
        <dbReference type="ARBA" id="ARBA00022729"/>
    </source>
</evidence>
<evidence type="ECO:0000256" key="11">
    <source>
        <dbReference type="ARBA" id="ARBA00023136"/>
    </source>
</evidence>
<feature type="transmembrane region" description="Helical" evidence="15">
    <location>
        <begin position="1572"/>
        <end position="1589"/>
    </location>
</feature>
<evidence type="ECO:0000256" key="3">
    <source>
        <dbReference type="ARBA" id="ARBA00022568"/>
    </source>
</evidence>
<keyword evidence="6" id="KW-0732">Signal</keyword>
<accession>A0A813QIV8</accession>
<keyword evidence="18" id="KW-1185">Reference proteome</keyword>
<evidence type="ECO:0000256" key="1">
    <source>
        <dbReference type="ARBA" id="ARBA00004479"/>
    </source>
</evidence>
<keyword evidence="3" id="KW-0109">Calcium transport</keyword>
<dbReference type="InterPro" id="IPR002035">
    <property type="entry name" value="VWF_A"/>
</dbReference>
<dbReference type="Pfam" id="PF00092">
    <property type="entry name" value="VWA"/>
    <property type="match status" value="1"/>
</dbReference>
<feature type="transmembrane region" description="Helical" evidence="15">
    <location>
        <begin position="1359"/>
        <end position="1379"/>
    </location>
</feature>